<reference evidence="1" key="1">
    <citation type="journal article" date="2020" name="mSystems">
        <title>Genome- and Community-Level Interaction Insights into Carbon Utilization and Element Cycling Functions of Hydrothermarchaeota in Hydrothermal Sediment.</title>
        <authorList>
            <person name="Zhou Z."/>
            <person name="Liu Y."/>
            <person name="Xu W."/>
            <person name="Pan J."/>
            <person name="Luo Z.H."/>
            <person name="Li M."/>
        </authorList>
    </citation>
    <scope>NUCLEOTIDE SEQUENCE [LARGE SCALE GENOMIC DNA]</scope>
    <source>
        <strain evidence="1">SpSt-618</strain>
    </source>
</reference>
<gene>
    <name evidence="1" type="ORF">ENT87_05855</name>
</gene>
<evidence type="ECO:0000313" key="1">
    <source>
        <dbReference type="EMBL" id="HGN37053.1"/>
    </source>
</evidence>
<comment type="caution">
    <text evidence="1">The sequence shown here is derived from an EMBL/GenBank/DDBJ whole genome shotgun (WGS) entry which is preliminary data.</text>
</comment>
<protein>
    <submittedName>
        <fullName evidence="1">Uncharacterized protein</fullName>
    </submittedName>
</protein>
<sequence length="80" mass="9172">MFKLNISGIKIVGREIKALISGFSNGSKQSADKDNVWRNETVRYVADNRRRGKNSIECHATVLYGFLCYEYREDGTIRVI</sequence>
<name>A0A7J3I8V8_9CREN</name>
<dbReference type="AlphaFoldDB" id="A0A7J3I8V8"/>
<proteinExistence type="predicted"/>
<dbReference type="EMBL" id="DTAI01000169">
    <property type="protein sequence ID" value="HGN37053.1"/>
    <property type="molecule type" value="Genomic_DNA"/>
</dbReference>
<accession>A0A7J3I8V8</accession>
<organism evidence="1">
    <name type="scientific">Ignisphaera aggregans</name>
    <dbReference type="NCBI Taxonomy" id="334771"/>
    <lineage>
        <taxon>Archaea</taxon>
        <taxon>Thermoproteota</taxon>
        <taxon>Thermoprotei</taxon>
        <taxon>Desulfurococcales</taxon>
        <taxon>Desulfurococcaceae</taxon>
        <taxon>Ignisphaera</taxon>
    </lineage>
</organism>